<protein>
    <recommendedName>
        <fullName evidence="3">Immunity protein 49</fullName>
    </recommendedName>
</protein>
<accession>A0A7W7LI14</accession>
<gene>
    <name evidence="1" type="ORF">FHS38_006665</name>
</gene>
<dbReference type="InterPro" id="IPR029074">
    <property type="entry name" value="Imm49"/>
</dbReference>
<organism evidence="1 2">
    <name type="scientific">Streptomyces netropsis</name>
    <name type="common">Streptoverticillium netropsis</name>
    <dbReference type="NCBI Taxonomy" id="55404"/>
    <lineage>
        <taxon>Bacteria</taxon>
        <taxon>Bacillati</taxon>
        <taxon>Actinomycetota</taxon>
        <taxon>Actinomycetes</taxon>
        <taxon>Kitasatosporales</taxon>
        <taxon>Streptomycetaceae</taxon>
        <taxon>Streptomyces</taxon>
    </lineage>
</organism>
<evidence type="ECO:0008006" key="3">
    <source>
        <dbReference type="Google" id="ProtNLM"/>
    </source>
</evidence>
<evidence type="ECO:0000313" key="1">
    <source>
        <dbReference type="EMBL" id="MBB4890580.1"/>
    </source>
</evidence>
<dbReference type="Pfam" id="PF15575">
    <property type="entry name" value="Imm49"/>
    <property type="match status" value="1"/>
</dbReference>
<evidence type="ECO:0000313" key="2">
    <source>
        <dbReference type="Proteomes" id="UP000556436"/>
    </source>
</evidence>
<reference evidence="1 2" key="1">
    <citation type="submission" date="2020-08" db="EMBL/GenBank/DDBJ databases">
        <title>Genomic Encyclopedia of Type Strains, Phase III (KMG-III): the genomes of soil and plant-associated and newly described type strains.</title>
        <authorList>
            <person name="Whitman W."/>
        </authorList>
    </citation>
    <scope>NUCLEOTIDE SEQUENCE [LARGE SCALE GENOMIC DNA]</scope>
    <source>
        <strain evidence="1 2">CECT 3265</strain>
    </source>
</reference>
<dbReference type="Proteomes" id="UP000556436">
    <property type="component" value="Unassembled WGS sequence"/>
</dbReference>
<dbReference type="RefSeq" id="WP_184739883.1">
    <property type="nucleotide sequence ID" value="NZ_BMRW01000022.1"/>
</dbReference>
<dbReference type="AlphaFoldDB" id="A0A7W7LI14"/>
<comment type="caution">
    <text evidence="1">The sequence shown here is derived from an EMBL/GenBank/DDBJ whole genome shotgun (WGS) entry which is preliminary data.</text>
</comment>
<name>A0A7W7LI14_STRNE</name>
<keyword evidence="2" id="KW-1185">Reference proteome</keyword>
<dbReference type="EMBL" id="JACHJG010000021">
    <property type="protein sequence ID" value="MBB4890580.1"/>
    <property type="molecule type" value="Genomic_DNA"/>
</dbReference>
<sequence>MAVTVPRHRFPADDAAQRAEQLDTRVKSKIDALEASPRGFNMAFHSSLLAANTHLAVNSDASLLPTWEAVTSAMQIGSALFASATAAEETVECRIAGKVRTIQATGPTYATDAGNWLTAFFLAVICREKDRATELAKVPISLLRASGAEYDEYIYAWVDTLQTWRLGNGDIGGKLVAAMDGTDPDVLQLTDREMMLRIIYPPINLFYRYLIDDRQAFNTELAKAIEWHKDYWTKDEERASESSGQVAWEPLAIACLAYDAGFPIEVESDYLPKHLIERSWLGELDT</sequence>
<proteinExistence type="predicted"/>